<organism evidence="2 3">
    <name type="scientific">Paracoccus mutanolyticus</name>
    <dbReference type="NCBI Taxonomy" id="1499308"/>
    <lineage>
        <taxon>Bacteria</taxon>
        <taxon>Pseudomonadati</taxon>
        <taxon>Pseudomonadota</taxon>
        <taxon>Alphaproteobacteria</taxon>
        <taxon>Rhodobacterales</taxon>
        <taxon>Paracoccaceae</taxon>
        <taxon>Paracoccus</taxon>
    </lineage>
</organism>
<evidence type="ECO:0000313" key="2">
    <source>
        <dbReference type="EMBL" id="AWX93641.1"/>
    </source>
</evidence>
<evidence type="ECO:0000259" key="1">
    <source>
        <dbReference type="Pfam" id="PF13683"/>
    </source>
</evidence>
<proteinExistence type="predicted"/>
<dbReference type="InterPro" id="IPR001584">
    <property type="entry name" value="Integrase_cat-core"/>
</dbReference>
<dbReference type="Pfam" id="PF13683">
    <property type="entry name" value="rve_3"/>
    <property type="match status" value="1"/>
</dbReference>
<accession>A0ABN5M6M2</accession>
<sequence>MAQQTRWQIAHCGCSLKYECVYLHAWETGSQAKAAINHWITFYNHRRPHTAHGGQPPAVVYFNSIETDQQAQAIA</sequence>
<gene>
    <name evidence="2" type="ORF">DPM13_12665</name>
</gene>
<dbReference type="Proteomes" id="UP000249922">
    <property type="component" value="Chromosome"/>
</dbReference>
<feature type="domain" description="Integrase catalytic" evidence="1">
    <location>
        <begin position="15"/>
        <end position="57"/>
    </location>
</feature>
<dbReference type="RefSeq" id="WP_112888143.1">
    <property type="nucleotide sequence ID" value="NZ_CP030239.1"/>
</dbReference>
<dbReference type="InterPro" id="IPR012337">
    <property type="entry name" value="RNaseH-like_sf"/>
</dbReference>
<dbReference type="EMBL" id="CP030239">
    <property type="protein sequence ID" value="AWX93641.1"/>
    <property type="molecule type" value="Genomic_DNA"/>
</dbReference>
<keyword evidence="3" id="KW-1185">Reference proteome</keyword>
<name>A0ABN5M6M2_9RHOB</name>
<evidence type="ECO:0000313" key="3">
    <source>
        <dbReference type="Proteomes" id="UP000249922"/>
    </source>
</evidence>
<reference evidence="2 3" key="1">
    <citation type="submission" date="2018-06" db="EMBL/GenBank/DDBJ databases">
        <title>Complete genome sequence of Paracoccus mutanolyticus strain RSP-02 isolated from cellulosic waste.</title>
        <authorList>
            <person name="Amrutha R.N."/>
            <person name="Shrivastav A."/>
            <person name="Buddana S.K."/>
            <person name="Deshpande U."/>
            <person name="Prakasham R.S."/>
        </authorList>
    </citation>
    <scope>NUCLEOTIDE SEQUENCE [LARGE SCALE GENOMIC DNA]</scope>
    <source>
        <strain evidence="2 3">RSP-02</strain>
    </source>
</reference>
<dbReference type="SUPFAM" id="SSF53098">
    <property type="entry name" value="Ribonuclease H-like"/>
    <property type="match status" value="1"/>
</dbReference>
<protein>
    <recommendedName>
        <fullName evidence="1">Integrase catalytic domain-containing protein</fullName>
    </recommendedName>
</protein>